<proteinExistence type="inferred from homology"/>
<feature type="transmembrane region" description="Helical" evidence="7">
    <location>
        <begin position="6"/>
        <end position="27"/>
    </location>
</feature>
<feature type="transmembrane region" description="Helical" evidence="7">
    <location>
        <begin position="204"/>
        <end position="222"/>
    </location>
</feature>
<evidence type="ECO:0000259" key="8">
    <source>
        <dbReference type="Pfam" id="PF02683"/>
    </source>
</evidence>
<evidence type="ECO:0000256" key="4">
    <source>
        <dbReference type="ARBA" id="ARBA00022748"/>
    </source>
</evidence>
<dbReference type="PANTHER" id="PTHR31272:SF9">
    <property type="entry name" value="BLL1027 PROTEIN"/>
    <property type="match status" value="1"/>
</dbReference>
<feature type="transmembrane region" description="Helical" evidence="7">
    <location>
        <begin position="39"/>
        <end position="64"/>
    </location>
</feature>
<evidence type="ECO:0000256" key="3">
    <source>
        <dbReference type="ARBA" id="ARBA00022692"/>
    </source>
</evidence>
<dbReference type="GO" id="GO:0017004">
    <property type="term" value="P:cytochrome complex assembly"/>
    <property type="evidence" value="ECO:0007669"/>
    <property type="project" value="UniProtKB-KW"/>
</dbReference>
<sequence length="243" mass="24604">MDLILAYLAGLLTLINPCVLPVLPIVLTASLGADPRGPLALAAGLSASFVALGLGVAALGPAIGLYPEDVAQVAALAMVGFGLVMLTPAMGRRFATATAGLAQAADARMPQGRGQDRGQDRGLRQEFAGGALLGAVWSPCIGPTLGAAIALASTGQDLLRAGATMAAFALGVSTLILAGAYGLRGWLRRNARRMAGLAARARPALGLAFVAVGLALATGLHHRAEALLIAWLPAWLIDLSVTF</sequence>
<feature type="transmembrane region" description="Helical" evidence="7">
    <location>
        <begin position="158"/>
        <end position="183"/>
    </location>
</feature>
<evidence type="ECO:0000256" key="5">
    <source>
        <dbReference type="ARBA" id="ARBA00022989"/>
    </source>
</evidence>
<evidence type="ECO:0000256" key="6">
    <source>
        <dbReference type="ARBA" id="ARBA00023136"/>
    </source>
</evidence>
<dbReference type="RefSeq" id="WP_136887350.1">
    <property type="nucleotide sequence ID" value="NZ_SUNI01000024.1"/>
</dbReference>
<evidence type="ECO:0000256" key="7">
    <source>
        <dbReference type="SAM" id="Phobius"/>
    </source>
</evidence>
<gene>
    <name evidence="9" type="ORF">FA743_17400</name>
</gene>
<dbReference type="EMBL" id="SUNI01000024">
    <property type="protein sequence ID" value="TJZ89860.1"/>
    <property type="molecule type" value="Genomic_DNA"/>
</dbReference>
<dbReference type="AlphaFoldDB" id="A0A4U0R658"/>
<comment type="subcellular location">
    <subcellularLocation>
        <location evidence="1">Membrane</location>
        <topology evidence="1">Multi-pass membrane protein</topology>
    </subcellularLocation>
</comment>
<evidence type="ECO:0000256" key="1">
    <source>
        <dbReference type="ARBA" id="ARBA00004141"/>
    </source>
</evidence>
<dbReference type="GO" id="GO:0016020">
    <property type="term" value="C:membrane"/>
    <property type="evidence" value="ECO:0007669"/>
    <property type="project" value="UniProtKB-SubCell"/>
</dbReference>
<accession>A0A4U0R658</accession>
<organism evidence="9 10">
    <name type="scientific">Paracoccus gahaiensis</name>
    <dbReference type="NCBI Taxonomy" id="1706839"/>
    <lineage>
        <taxon>Bacteria</taxon>
        <taxon>Pseudomonadati</taxon>
        <taxon>Pseudomonadota</taxon>
        <taxon>Alphaproteobacteria</taxon>
        <taxon>Rhodobacterales</taxon>
        <taxon>Paracoccaceae</taxon>
        <taxon>Paracoccus</taxon>
    </lineage>
</organism>
<name>A0A4U0R658_9RHOB</name>
<dbReference type="InterPro" id="IPR051790">
    <property type="entry name" value="Cytochrome_c-biogenesis_DsbD"/>
</dbReference>
<keyword evidence="4" id="KW-0201">Cytochrome c-type biogenesis</keyword>
<evidence type="ECO:0000256" key="2">
    <source>
        <dbReference type="ARBA" id="ARBA00006143"/>
    </source>
</evidence>
<dbReference type="Pfam" id="PF02683">
    <property type="entry name" value="DsbD_TM"/>
    <property type="match status" value="1"/>
</dbReference>
<feature type="transmembrane region" description="Helical" evidence="7">
    <location>
        <begin position="127"/>
        <end position="152"/>
    </location>
</feature>
<feature type="domain" description="Cytochrome C biogenesis protein transmembrane" evidence="8">
    <location>
        <begin position="5"/>
        <end position="214"/>
    </location>
</feature>
<evidence type="ECO:0000313" key="10">
    <source>
        <dbReference type="Proteomes" id="UP000309747"/>
    </source>
</evidence>
<comment type="caution">
    <text evidence="9">The sequence shown here is derived from an EMBL/GenBank/DDBJ whole genome shotgun (WGS) entry which is preliminary data.</text>
</comment>
<keyword evidence="10" id="KW-1185">Reference proteome</keyword>
<reference evidence="9 10" key="1">
    <citation type="submission" date="2019-04" db="EMBL/GenBank/DDBJ databases">
        <authorList>
            <person name="Li J."/>
        </authorList>
    </citation>
    <scope>NUCLEOTIDE SEQUENCE [LARGE SCALE GENOMIC DNA]</scope>
    <source>
        <strain evidence="9 10">KCTC 42687</strain>
    </source>
</reference>
<evidence type="ECO:0000313" key="9">
    <source>
        <dbReference type="EMBL" id="TJZ89860.1"/>
    </source>
</evidence>
<dbReference type="InterPro" id="IPR003834">
    <property type="entry name" value="Cyt_c_assmbl_TM_dom"/>
</dbReference>
<keyword evidence="3 7" id="KW-0812">Transmembrane</keyword>
<feature type="transmembrane region" description="Helical" evidence="7">
    <location>
        <begin position="70"/>
        <end position="89"/>
    </location>
</feature>
<dbReference type="OrthoDB" id="9811352at2"/>
<protein>
    <submittedName>
        <fullName evidence="9">Cytochrome c biogenesis protein CcdA</fullName>
    </submittedName>
</protein>
<dbReference type="PANTHER" id="PTHR31272">
    <property type="entry name" value="CYTOCHROME C-TYPE BIOGENESIS PROTEIN HI_1454-RELATED"/>
    <property type="match status" value="1"/>
</dbReference>
<keyword evidence="5 7" id="KW-1133">Transmembrane helix</keyword>
<keyword evidence="6 7" id="KW-0472">Membrane</keyword>
<dbReference type="Proteomes" id="UP000309747">
    <property type="component" value="Unassembled WGS sequence"/>
</dbReference>
<comment type="similarity">
    <text evidence="2">Belongs to the DsbD family.</text>
</comment>